<comment type="caution">
    <text evidence="2">The sequence shown here is derived from an EMBL/GenBank/DDBJ whole genome shotgun (WGS) entry which is preliminary data.</text>
</comment>
<gene>
    <name evidence="2" type="ORF">SCOCK_310044</name>
</gene>
<feature type="region of interest" description="Disordered" evidence="1">
    <location>
        <begin position="130"/>
        <end position="195"/>
    </location>
</feature>
<evidence type="ECO:0008006" key="4">
    <source>
        <dbReference type="Google" id="ProtNLM"/>
    </source>
</evidence>
<reference evidence="2" key="1">
    <citation type="submission" date="2021-05" db="EMBL/GenBank/DDBJ databases">
        <authorList>
            <person name="Arsene-Ploetze F."/>
        </authorList>
    </citation>
    <scope>NUCLEOTIDE SEQUENCE</scope>
    <source>
        <strain evidence="2">DSM 42138</strain>
    </source>
</reference>
<dbReference type="EMBL" id="CAJSLV010000061">
    <property type="protein sequence ID" value="CAG6395352.1"/>
    <property type="molecule type" value="Genomic_DNA"/>
</dbReference>
<name>A0A9W4DTM7_9ACTN</name>
<feature type="compositionally biased region" description="Pro residues" evidence="1">
    <location>
        <begin position="1"/>
        <end position="16"/>
    </location>
</feature>
<feature type="compositionally biased region" description="Gly residues" evidence="1">
    <location>
        <begin position="79"/>
        <end position="95"/>
    </location>
</feature>
<organism evidence="2 3">
    <name type="scientific">Actinacidiphila cocklensis</name>
    <dbReference type="NCBI Taxonomy" id="887465"/>
    <lineage>
        <taxon>Bacteria</taxon>
        <taxon>Bacillati</taxon>
        <taxon>Actinomycetota</taxon>
        <taxon>Actinomycetes</taxon>
        <taxon>Kitasatosporales</taxon>
        <taxon>Streptomycetaceae</taxon>
        <taxon>Actinacidiphila</taxon>
    </lineage>
</organism>
<proteinExistence type="predicted"/>
<keyword evidence="3" id="KW-1185">Reference proteome</keyword>
<feature type="compositionally biased region" description="Pro residues" evidence="1">
    <location>
        <begin position="68"/>
        <end position="77"/>
    </location>
</feature>
<sequence length="309" mass="31283">MGFPPPPHNGPQPPPEQGGGFGPPQGFGPPPPPGDGFGPPPPPGDGFGPPPPPADGYGYPQQGGYGPSGPPGPPVPPGGAYGYPGGGYPGGGYPGGFPPPQPPPNHTKRNVWIAVGAVAVVGAIVGAIAASSGGGSDKPSAKDTPKPSISSLPTLPTVPTPTFTLPTDFPSLDLPTDLPSSSDEPEPSATDGEEMPYVVVDPGKCFNAPSMTPGIDTVQTVSCTSAHDAQAIANKTLSGTFTTEDEIEKKAFSLCEADANRHAPAGGDYYSYVLFPQLITYQLQGRNTVTCSLTLNDGTNGKKLHSKLS</sequence>
<dbReference type="AlphaFoldDB" id="A0A9W4DTM7"/>
<evidence type="ECO:0000256" key="1">
    <source>
        <dbReference type="SAM" id="MobiDB-lite"/>
    </source>
</evidence>
<feature type="compositionally biased region" description="Low complexity" evidence="1">
    <location>
        <begin position="146"/>
        <end position="182"/>
    </location>
</feature>
<evidence type="ECO:0000313" key="3">
    <source>
        <dbReference type="Proteomes" id="UP001152519"/>
    </source>
</evidence>
<feature type="compositionally biased region" description="Pro residues" evidence="1">
    <location>
        <begin position="96"/>
        <end position="105"/>
    </location>
</feature>
<feature type="region of interest" description="Disordered" evidence="1">
    <location>
        <begin position="1"/>
        <end position="108"/>
    </location>
</feature>
<feature type="compositionally biased region" description="Acidic residues" evidence="1">
    <location>
        <begin position="183"/>
        <end position="194"/>
    </location>
</feature>
<evidence type="ECO:0000313" key="2">
    <source>
        <dbReference type="EMBL" id="CAG6395352.1"/>
    </source>
</evidence>
<feature type="compositionally biased region" description="Pro residues" evidence="1">
    <location>
        <begin position="26"/>
        <end position="54"/>
    </location>
</feature>
<dbReference type="Proteomes" id="UP001152519">
    <property type="component" value="Unassembled WGS sequence"/>
</dbReference>
<accession>A0A9W4DTM7</accession>
<protein>
    <recommendedName>
        <fullName evidence="4">Septum formation-related domain-containing protein</fullName>
    </recommendedName>
</protein>